<dbReference type="EMBL" id="CVUD02000116">
    <property type="protein sequence ID" value="SEH74258.1"/>
    <property type="molecule type" value="Genomic_DNA"/>
</dbReference>
<sequence length="102" mass="11372">MEQQALRNLDTAKKITGLYEQIKAPFTEVLSSKWSVKVLDFVFANPIFKNNGLSKKCGFSTQNAARFSKGLLSAGLIKVSMEPSGRRGVMYSFEPLLELVRV</sequence>
<proteinExistence type="predicted"/>
<name>A0A1H6KLH7_9GAMM</name>
<dbReference type="GO" id="GO:0051301">
    <property type="term" value="P:cell division"/>
    <property type="evidence" value="ECO:0007669"/>
    <property type="project" value="UniProtKB-KW"/>
</dbReference>
<keyword evidence="1" id="KW-0132">Cell division</keyword>
<reference evidence="2" key="1">
    <citation type="submission" date="2016-06" db="EMBL/GenBank/DDBJ databases">
        <authorList>
            <person name="Petersen J."/>
            <person name="Sayavedra L."/>
        </authorList>
    </citation>
    <scope>NUCLEOTIDE SEQUENCE [LARGE SCALE GENOMIC DNA]</scope>
    <source>
        <strain evidence="2">BazSymB</strain>
    </source>
</reference>
<dbReference type="Proteomes" id="UP000198559">
    <property type="component" value="Unassembled WGS sequence"/>
</dbReference>
<organism evidence="1 2">
    <name type="scientific">Bathymodiolus azoricus thioautotrophic gill symbiont</name>
    <dbReference type="NCBI Taxonomy" id="235205"/>
    <lineage>
        <taxon>Bacteria</taxon>
        <taxon>Pseudomonadati</taxon>
        <taxon>Pseudomonadota</taxon>
        <taxon>Gammaproteobacteria</taxon>
        <taxon>sulfur-oxidizing symbionts</taxon>
    </lineage>
</organism>
<gene>
    <name evidence="1" type="ORF">BAZSYMB_SCAFFOLD00001_26</name>
</gene>
<protein>
    <submittedName>
        <fullName evidence="1">Cell division protein Fic</fullName>
    </submittedName>
</protein>
<evidence type="ECO:0000313" key="1">
    <source>
        <dbReference type="EMBL" id="SEH74258.1"/>
    </source>
</evidence>
<dbReference type="AlphaFoldDB" id="A0A1H6KLH7"/>
<dbReference type="STRING" id="235205.BAZSYMB_SCAFFOLD00001_26"/>
<dbReference type="RefSeq" id="WP_237731644.1">
    <property type="nucleotide sequence ID" value="NZ_CAESAP020000170.1"/>
</dbReference>
<dbReference type="InterPro" id="IPR036390">
    <property type="entry name" value="WH_DNA-bd_sf"/>
</dbReference>
<evidence type="ECO:0000313" key="2">
    <source>
        <dbReference type="Proteomes" id="UP000198559"/>
    </source>
</evidence>
<dbReference type="SUPFAM" id="SSF46785">
    <property type="entry name" value="Winged helix' DNA-binding domain"/>
    <property type="match status" value="1"/>
</dbReference>
<keyword evidence="1" id="KW-0131">Cell cycle</keyword>
<accession>A0A1H6KLH7</accession>